<proteinExistence type="predicted"/>
<evidence type="ECO:0000313" key="2">
    <source>
        <dbReference type="EMBL" id="KIL57525.1"/>
    </source>
</evidence>
<dbReference type="InParanoid" id="A0A0C2S4D3"/>
<dbReference type="Gene3D" id="1.25.40.10">
    <property type="entry name" value="Tetratricopeptide repeat domain"/>
    <property type="match status" value="2"/>
</dbReference>
<accession>A0A0C2S4D3</accession>
<reference evidence="2 3" key="1">
    <citation type="submission" date="2014-04" db="EMBL/GenBank/DDBJ databases">
        <title>Evolutionary Origins and Diversification of the Mycorrhizal Mutualists.</title>
        <authorList>
            <consortium name="DOE Joint Genome Institute"/>
            <consortium name="Mycorrhizal Genomics Consortium"/>
            <person name="Kohler A."/>
            <person name="Kuo A."/>
            <person name="Nagy L.G."/>
            <person name="Floudas D."/>
            <person name="Copeland A."/>
            <person name="Barry K.W."/>
            <person name="Cichocki N."/>
            <person name="Veneault-Fourrey C."/>
            <person name="LaButti K."/>
            <person name="Lindquist E.A."/>
            <person name="Lipzen A."/>
            <person name="Lundell T."/>
            <person name="Morin E."/>
            <person name="Murat C."/>
            <person name="Riley R."/>
            <person name="Ohm R."/>
            <person name="Sun H."/>
            <person name="Tunlid A."/>
            <person name="Henrissat B."/>
            <person name="Grigoriev I.V."/>
            <person name="Hibbett D.S."/>
            <person name="Martin F."/>
        </authorList>
    </citation>
    <scope>NUCLEOTIDE SEQUENCE [LARGE SCALE GENOMIC DNA]</scope>
    <source>
        <strain evidence="2 3">Koide BX008</strain>
    </source>
</reference>
<organism evidence="2 3">
    <name type="scientific">Amanita muscaria (strain Koide BX008)</name>
    <dbReference type="NCBI Taxonomy" id="946122"/>
    <lineage>
        <taxon>Eukaryota</taxon>
        <taxon>Fungi</taxon>
        <taxon>Dikarya</taxon>
        <taxon>Basidiomycota</taxon>
        <taxon>Agaricomycotina</taxon>
        <taxon>Agaricomycetes</taxon>
        <taxon>Agaricomycetidae</taxon>
        <taxon>Agaricales</taxon>
        <taxon>Pluteineae</taxon>
        <taxon>Amanitaceae</taxon>
        <taxon>Amanita</taxon>
    </lineage>
</organism>
<evidence type="ECO:0000313" key="3">
    <source>
        <dbReference type="Proteomes" id="UP000054549"/>
    </source>
</evidence>
<dbReference type="AlphaFoldDB" id="A0A0C2S4D3"/>
<dbReference type="EMBL" id="KN818366">
    <property type="protein sequence ID" value="KIL57525.1"/>
    <property type="molecule type" value="Genomic_DNA"/>
</dbReference>
<protein>
    <recommendedName>
        <fullName evidence="4">Pentatricopeptide repeat-containing protein</fullName>
    </recommendedName>
</protein>
<name>A0A0C2S4D3_AMAMK</name>
<evidence type="ECO:0000256" key="1">
    <source>
        <dbReference type="ARBA" id="ARBA00022737"/>
    </source>
</evidence>
<dbReference type="InterPro" id="IPR011990">
    <property type="entry name" value="TPR-like_helical_dom_sf"/>
</dbReference>
<dbReference type="STRING" id="946122.A0A0C2S4D3"/>
<keyword evidence="3" id="KW-1185">Reference proteome</keyword>
<evidence type="ECO:0008006" key="4">
    <source>
        <dbReference type="Google" id="ProtNLM"/>
    </source>
</evidence>
<dbReference type="PANTHER" id="PTHR47447:SF28">
    <property type="entry name" value="PENTACOTRIPEPTIDE-REPEAT REGION OF PRORP DOMAIN-CONTAINING PROTEIN"/>
    <property type="match status" value="1"/>
</dbReference>
<dbReference type="OrthoDB" id="185373at2759"/>
<dbReference type="Proteomes" id="UP000054549">
    <property type="component" value="Unassembled WGS sequence"/>
</dbReference>
<keyword evidence="1" id="KW-0677">Repeat</keyword>
<sequence length="754" mass="85319">MLTVLRPFHASAALTRTRASNLLNILSKETHAPLWALIHAAQSTHLPLLHLTSLLQKQGLSLEEFTKWKSKTTQSLQTDTGPIPSWVVFHVVIYKVRSSAHANGFMMDFVFTHLDSLPLNLQGPLLIFSAFHLSKFNLLQPLTRVIDTFLTTELAQDSDALQFNLLLQALSVNSIRSPESANIAVRVLKAMEARQLKLRSETYHSLLRDRFVTVELTKYLRSRMVHEGFVPDVSHLEAYLRVFAKGGAVHEAQKYVDEIRKHDLRRSSSRSSYSSSHASTVALSGFKDRASAFDFLQGLVAQPNANSNTSITVLPLPRAPYLLPLYKKKLDTHDYTASLAIASRDPQIRTGHLVKMFRRMSQIRGSLIRPTIVSYTVAIRGLLYRNAIPLAERIWRQLVKAGYPLDRPALSVGLETLTRAGKPHEAFELLEKYACDDTGDQNTTMTRFFSTPQLCVDIHALNTFMESLNKINRPDIIFKLWDYMDCLYGLSPTSQTLSILLQAATLASQLDKSSFHGAVAHLWLRNPFRRRNQQSLKKPETREEMVDAIVSNLRERGKRGEFRSKAYESGIWNDELPLEGARGVFLNVIFGAGNATHHEQLAGIKPPAYALRISLDNDSPPQHTHIDSLLSYTTSSSRSYPTIIPTNNNFLQYLLLLGLNERAAEIPITLACMKALGIKPDRATLAVGLVFFAEVGMQPPLVKAIDEWRGRGEGNKDEYSRMVEWMKEWVGEERMPRVENLRKWQFWVKNAREK</sequence>
<dbReference type="PANTHER" id="PTHR47447">
    <property type="entry name" value="OS03G0856100 PROTEIN"/>
    <property type="match status" value="1"/>
</dbReference>
<gene>
    <name evidence="2" type="ORF">M378DRAFT_171658</name>
</gene>
<dbReference type="HOGENOM" id="CLU_017664_0_0_1"/>